<gene>
    <name evidence="3" type="ORF">SELO1098_LOCUS25262</name>
</gene>
<evidence type="ECO:0000256" key="1">
    <source>
        <dbReference type="SAM" id="MobiDB-lite"/>
    </source>
</evidence>
<sequence length="458" mass="49159">MQITKPFANQGSTYHGSRERRLKCMYTSQLTKKRKTWSDGILKVFFSGGSYQCSLLDGAKLRETVLVSRQLESVEIQALKKNEEIELDFEGYLVTVSAGNPELDAAKIGPPLKLPKFVPPSRFVPPTRLTEQIPSTNATTMPKSIGASKGPYRVSNDELDDIWDCDQPPQKYSAVSKLVESDNAPPAFMVYSGNAATSQQQGNAQKFSSRPTSGPGPSVEATLRLTGTNAPNDASQPALTRFFAPTAPPPARSVPTPTFVAAPTNAMPTQRSAPHHQVPNQQPTDQPPLQGYNSRPPYPSSTASRAASGDQYVKPQADQRNPASSSQYPPSRSHPSSHIESGSNSSNSSSHSNRYAPVPMYEHTGNISTARVDLGGGGFSSRSAPVQHTGDPAQRSVPPQQHSQLSNPPPNILQGSSMGQNNGRHNNNNGAVANGESRQAPVKAAYSTIISSSVWDSD</sequence>
<feature type="compositionally biased region" description="Low complexity" evidence="1">
    <location>
        <begin position="324"/>
        <end position="353"/>
    </location>
</feature>
<feature type="region of interest" description="Disordered" evidence="1">
    <location>
        <begin position="195"/>
        <end position="443"/>
    </location>
</feature>
<dbReference type="Pfam" id="PF10382">
    <property type="entry name" value="ZGRF1-like_N"/>
    <property type="match status" value="1"/>
</dbReference>
<feature type="compositionally biased region" description="Polar residues" evidence="1">
    <location>
        <begin position="397"/>
        <end position="406"/>
    </location>
</feature>
<feature type="domain" description="5'-3' DNA helicase ZGRF1-like N-terminal" evidence="2">
    <location>
        <begin position="22"/>
        <end position="97"/>
    </location>
</feature>
<reference evidence="3" key="1">
    <citation type="submission" date="2021-01" db="EMBL/GenBank/DDBJ databases">
        <authorList>
            <person name="Corre E."/>
            <person name="Pelletier E."/>
            <person name="Niang G."/>
            <person name="Scheremetjew M."/>
            <person name="Finn R."/>
            <person name="Kale V."/>
            <person name="Holt S."/>
            <person name="Cochrane G."/>
            <person name="Meng A."/>
            <person name="Brown T."/>
            <person name="Cohen L."/>
        </authorList>
    </citation>
    <scope>NUCLEOTIDE SEQUENCE</scope>
    <source>
        <strain evidence="3">CCAP 955/1</strain>
    </source>
</reference>
<proteinExistence type="predicted"/>
<feature type="compositionally biased region" description="Polar residues" evidence="1">
    <location>
        <begin position="195"/>
        <end position="212"/>
    </location>
</feature>
<feature type="compositionally biased region" description="Polar residues" evidence="1">
    <location>
        <begin position="266"/>
        <end position="284"/>
    </location>
</feature>
<feature type="compositionally biased region" description="Low complexity" evidence="1">
    <location>
        <begin position="419"/>
        <end position="435"/>
    </location>
</feature>
<dbReference type="AlphaFoldDB" id="A0A7S3HJN9"/>
<evidence type="ECO:0000313" key="3">
    <source>
        <dbReference type="EMBL" id="CAE0296410.1"/>
    </source>
</evidence>
<name>A0A7S3HJN9_9STRA</name>
<organism evidence="3">
    <name type="scientific">Spumella elongata</name>
    <dbReference type="NCBI Taxonomy" id="89044"/>
    <lineage>
        <taxon>Eukaryota</taxon>
        <taxon>Sar</taxon>
        <taxon>Stramenopiles</taxon>
        <taxon>Ochrophyta</taxon>
        <taxon>Chrysophyceae</taxon>
        <taxon>Chromulinales</taxon>
        <taxon>Chromulinaceae</taxon>
        <taxon>Spumella</taxon>
    </lineage>
</organism>
<dbReference type="InterPro" id="IPR018838">
    <property type="entry name" value="ZGRF1-like_N"/>
</dbReference>
<dbReference type="EMBL" id="HBIC01049552">
    <property type="protein sequence ID" value="CAE0296410.1"/>
    <property type="molecule type" value="Transcribed_RNA"/>
</dbReference>
<feature type="compositionally biased region" description="Polar residues" evidence="1">
    <location>
        <begin position="225"/>
        <end position="235"/>
    </location>
</feature>
<evidence type="ECO:0000259" key="2">
    <source>
        <dbReference type="Pfam" id="PF10382"/>
    </source>
</evidence>
<accession>A0A7S3HJN9</accession>
<protein>
    <recommendedName>
        <fullName evidence="2">5'-3' DNA helicase ZGRF1-like N-terminal domain-containing protein</fullName>
    </recommendedName>
</protein>